<dbReference type="Proteomes" id="UP000637578">
    <property type="component" value="Unassembled WGS sequence"/>
</dbReference>
<evidence type="ECO:0000256" key="15">
    <source>
        <dbReference type="ARBA" id="ARBA00030800"/>
    </source>
</evidence>
<keyword evidence="13" id="KW-0411">Iron-sulfur</keyword>
<dbReference type="GO" id="GO:0046983">
    <property type="term" value="F:protein dimerization activity"/>
    <property type="evidence" value="ECO:0007669"/>
    <property type="project" value="InterPro"/>
</dbReference>
<dbReference type="AlphaFoldDB" id="A0A8J3C8X1"/>
<dbReference type="InterPro" id="IPR003594">
    <property type="entry name" value="HATPase_dom"/>
</dbReference>
<organism evidence="18 19">
    <name type="scientific">Longimycelium tulufanense</name>
    <dbReference type="NCBI Taxonomy" id="907463"/>
    <lineage>
        <taxon>Bacteria</taxon>
        <taxon>Bacillati</taxon>
        <taxon>Actinomycetota</taxon>
        <taxon>Actinomycetes</taxon>
        <taxon>Pseudonocardiales</taxon>
        <taxon>Pseudonocardiaceae</taxon>
        <taxon>Longimycelium</taxon>
    </lineage>
</organism>
<dbReference type="InterPro" id="IPR011712">
    <property type="entry name" value="Sig_transdc_His_kin_sub3_dim/P"/>
</dbReference>
<dbReference type="EMBL" id="BMMK01000012">
    <property type="protein sequence ID" value="GGM56910.1"/>
    <property type="molecule type" value="Genomic_DNA"/>
</dbReference>
<keyword evidence="16" id="KW-1133">Transmembrane helix</keyword>
<evidence type="ECO:0000256" key="14">
    <source>
        <dbReference type="ARBA" id="ARBA00024827"/>
    </source>
</evidence>
<feature type="domain" description="Histidine kinase" evidence="17">
    <location>
        <begin position="299"/>
        <end position="392"/>
    </location>
</feature>
<evidence type="ECO:0000256" key="4">
    <source>
        <dbReference type="ARBA" id="ARBA00012438"/>
    </source>
</evidence>
<comment type="function">
    <text evidence="14">Member of the two-component regulatory system NreB/NreC involved in the control of dissimilatory nitrate/nitrite reduction in response to oxygen. NreB functions as a direct oxygen sensor histidine kinase which is autophosphorylated, in the absence of oxygen, probably at the conserved histidine residue, and transfers its phosphate group probably to a conserved aspartate residue of NreC. NreB/NreC activates the expression of the nitrate (narGHJI) and nitrite (nir) reductase operons, as well as the putative nitrate transporter gene narT.</text>
</comment>
<dbReference type="Pfam" id="PF07730">
    <property type="entry name" value="HisKA_3"/>
    <property type="match status" value="1"/>
</dbReference>
<feature type="transmembrane region" description="Helical" evidence="16">
    <location>
        <begin position="72"/>
        <end position="96"/>
    </location>
</feature>
<keyword evidence="12" id="KW-0902">Two-component regulatory system</keyword>
<evidence type="ECO:0000256" key="12">
    <source>
        <dbReference type="ARBA" id="ARBA00023012"/>
    </source>
</evidence>
<dbReference type="GO" id="GO:0051539">
    <property type="term" value="F:4 iron, 4 sulfur cluster binding"/>
    <property type="evidence" value="ECO:0007669"/>
    <property type="project" value="UniProtKB-KW"/>
</dbReference>
<dbReference type="InterPro" id="IPR036890">
    <property type="entry name" value="HATPase_C_sf"/>
</dbReference>
<keyword evidence="9" id="KW-0479">Metal-binding</keyword>
<dbReference type="SMART" id="SM00387">
    <property type="entry name" value="HATPase_c"/>
    <property type="match status" value="1"/>
</dbReference>
<evidence type="ECO:0000256" key="13">
    <source>
        <dbReference type="ARBA" id="ARBA00023014"/>
    </source>
</evidence>
<keyword evidence="11" id="KW-0408">Iron</keyword>
<dbReference type="Gene3D" id="1.20.5.1930">
    <property type="match status" value="1"/>
</dbReference>
<keyword evidence="8" id="KW-0808">Transferase</keyword>
<dbReference type="PANTHER" id="PTHR24421">
    <property type="entry name" value="NITRATE/NITRITE SENSOR PROTEIN NARX-RELATED"/>
    <property type="match status" value="1"/>
</dbReference>
<keyword evidence="16" id="KW-0472">Membrane</keyword>
<keyword evidence="7" id="KW-0963">Cytoplasm</keyword>
<evidence type="ECO:0000256" key="2">
    <source>
        <dbReference type="ARBA" id="ARBA00001966"/>
    </source>
</evidence>
<name>A0A8J3C8X1_9PSEU</name>
<dbReference type="GO" id="GO:0005737">
    <property type="term" value="C:cytoplasm"/>
    <property type="evidence" value="ECO:0007669"/>
    <property type="project" value="UniProtKB-SubCell"/>
</dbReference>
<keyword evidence="16" id="KW-0812">Transmembrane</keyword>
<dbReference type="RefSeq" id="WP_189058078.1">
    <property type="nucleotide sequence ID" value="NZ_BMMK01000012.1"/>
</dbReference>
<keyword evidence="6" id="KW-0004">4Fe-4S</keyword>
<keyword evidence="10 18" id="KW-0418">Kinase</keyword>
<dbReference type="PROSITE" id="PS50109">
    <property type="entry name" value="HIS_KIN"/>
    <property type="match status" value="1"/>
</dbReference>
<keyword evidence="19" id="KW-1185">Reference proteome</keyword>
<feature type="transmembrane region" description="Helical" evidence="16">
    <location>
        <begin position="12"/>
        <end position="34"/>
    </location>
</feature>
<evidence type="ECO:0000256" key="1">
    <source>
        <dbReference type="ARBA" id="ARBA00000085"/>
    </source>
</evidence>
<evidence type="ECO:0000256" key="10">
    <source>
        <dbReference type="ARBA" id="ARBA00022777"/>
    </source>
</evidence>
<evidence type="ECO:0000256" key="7">
    <source>
        <dbReference type="ARBA" id="ARBA00022490"/>
    </source>
</evidence>
<evidence type="ECO:0000256" key="5">
    <source>
        <dbReference type="ARBA" id="ARBA00017322"/>
    </source>
</evidence>
<proteinExistence type="predicted"/>
<accession>A0A8J3C8X1</accession>
<reference evidence="18" key="1">
    <citation type="journal article" date="2014" name="Int. J. Syst. Evol. Microbiol.">
        <title>Complete genome sequence of Corynebacterium casei LMG S-19264T (=DSM 44701T), isolated from a smear-ripened cheese.</title>
        <authorList>
            <consortium name="US DOE Joint Genome Institute (JGI-PGF)"/>
            <person name="Walter F."/>
            <person name="Albersmeier A."/>
            <person name="Kalinowski J."/>
            <person name="Ruckert C."/>
        </authorList>
    </citation>
    <scope>NUCLEOTIDE SEQUENCE</scope>
    <source>
        <strain evidence="18">CGMCC 4.5737</strain>
    </source>
</reference>
<dbReference type="InterPro" id="IPR004358">
    <property type="entry name" value="Sig_transdc_His_kin-like_C"/>
</dbReference>
<comment type="caution">
    <text evidence="18">The sequence shown here is derived from an EMBL/GenBank/DDBJ whole genome shotgun (WGS) entry which is preliminary data.</text>
</comment>
<comment type="catalytic activity">
    <reaction evidence="1">
        <text>ATP + protein L-histidine = ADP + protein N-phospho-L-histidine.</text>
        <dbReference type="EC" id="2.7.13.3"/>
    </reaction>
</comment>
<dbReference type="PRINTS" id="PR00344">
    <property type="entry name" value="BCTRLSENSOR"/>
</dbReference>
<dbReference type="EC" id="2.7.13.3" evidence="4"/>
<evidence type="ECO:0000256" key="16">
    <source>
        <dbReference type="SAM" id="Phobius"/>
    </source>
</evidence>
<dbReference type="CDD" id="cd16917">
    <property type="entry name" value="HATPase_UhpB-NarQ-NarX-like"/>
    <property type="match status" value="1"/>
</dbReference>
<evidence type="ECO:0000256" key="8">
    <source>
        <dbReference type="ARBA" id="ARBA00022679"/>
    </source>
</evidence>
<evidence type="ECO:0000256" key="11">
    <source>
        <dbReference type="ARBA" id="ARBA00023004"/>
    </source>
</evidence>
<evidence type="ECO:0000313" key="18">
    <source>
        <dbReference type="EMBL" id="GGM56910.1"/>
    </source>
</evidence>
<sequence>MTDRPFSSTLGLLRAAVHGVLVTLLVVGVVRSLAREDAPAPAVLTIAALFAATYAVGVVSERRLHTPRRGRVWLLAVTAAWVGLVLTSPDFAWVAFPLFFLHLHVLPLRSAMPAVVALTVAVIAAIGWHEGRLAVGSVLGPIIGASIAVLMATAYRALYRESARRQQLIDDLVRTRDELAVAQRKAGASAERERLAREIHDTLAQGLSSIVLLLHAAERADDRGTALGHVRRARKAAEENLAEARRFVHALTPPALVGGSLSEALERLCHTTAERIGAPIRWHVDGEPSPLPTEHEVTLLRIAQGALGNVALHARAGSVGVTLSYLDDMVALDVVDDGIGFDPENLSLRNGEGGGFGLRAMRGRVDALGGTLTLESAPGDGTAVAVTLPVPGEPS</sequence>
<dbReference type="InterPro" id="IPR050482">
    <property type="entry name" value="Sensor_HK_TwoCompSys"/>
</dbReference>
<reference evidence="18" key="2">
    <citation type="submission" date="2020-09" db="EMBL/GenBank/DDBJ databases">
        <authorList>
            <person name="Sun Q."/>
            <person name="Zhou Y."/>
        </authorList>
    </citation>
    <scope>NUCLEOTIDE SEQUENCE</scope>
    <source>
        <strain evidence="18">CGMCC 4.5737</strain>
    </source>
</reference>
<dbReference type="PANTHER" id="PTHR24421:SF62">
    <property type="entry name" value="SENSORY TRANSDUCTION HISTIDINE KINASE"/>
    <property type="match status" value="1"/>
</dbReference>
<dbReference type="Gene3D" id="3.30.565.10">
    <property type="entry name" value="Histidine kinase-like ATPase, C-terminal domain"/>
    <property type="match status" value="1"/>
</dbReference>
<evidence type="ECO:0000256" key="3">
    <source>
        <dbReference type="ARBA" id="ARBA00004496"/>
    </source>
</evidence>
<gene>
    <name evidence="18" type="ORF">GCM10012275_30020</name>
</gene>
<dbReference type="SUPFAM" id="SSF55874">
    <property type="entry name" value="ATPase domain of HSP90 chaperone/DNA topoisomerase II/histidine kinase"/>
    <property type="match status" value="1"/>
</dbReference>
<comment type="subcellular location">
    <subcellularLocation>
        <location evidence="3">Cytoplasm</location>
    </subcellularLocation>
</comment>
<dbReference type="GO" id="GO:0000155">
    <property type="term" value="F:phosphorelay sensor kinase activity"/>
    <property type="evidence" value="ECO:0007669"/>
    <property type="project" value="InterPro"/>
</dbReference>
<evidence type="ECO:0000259" key="17">
    <source>
        <dbReference type="PROSITE" id="PS50109"/>
    </source>
</evidence>
<dbReference type="InterPro" id="IPR017205">
    <property type="entry name" value="Sig_transdc_His_kinase_ChrS"/>
</dbReference>
<evidence type="ECO:0000256" key="6">
    <source>
        <dbReference type="ARBA" id="ARBA00022485"/>
    </source>
</evidence>
<feature type="transmembrane region" description="Helical" evidence="16">
    <location>
        <begin position="133"/>
        <end position="155"/>
    </location>
</feature>
<protein>
    <recommendedName>
        <fullName evidence="5">Oxygen sensor histidine kinase NreB</fullName>
        <ecNumber evidence="4">2.7.13.3</ecNumber>
    </recommendedName>
    <alternativeName>
        <fullName evidence="15">Nitrogen regulation protein B</fullName>
    </alternativeName>
</protein>
<feature type="transmembrane region" description="Helical" evidence="16">
    <location>
        <begin position="40"/>
        <end position="60"/>
    </location>
</feature>
<dbReference type="Pfam" id="PF02518">
    <property type="entry name" value="HATPase_c"/>
    <property type="match status" value="1"/>
</dbReference>
<feature type="transmembrane region" description="Helical" evidence="16">
    <location>
        <begin position="108"/>
        <end position="126"/>
    </location>
</feature>
<dbReference type="PIRSF" id="PIRSF037434">
    <property type="entry name" value="STHK_ChrS"/>
    <property type="match status" value="1"/>
</dbReference>
<dbReference type="InterPro" id="IPR005467">
    <property type="entry name" value="His_kinase_dom"/>
</dbReference>
<evidence type="ECO:0000256" key="9">
    <source>
        <dbReference type="ARBA" id="ARBA00022723"/>
    </source>
</evidence>
<dbReference type="GO" id="GO:0016020">
    <property type="term" value="C:membrane"/>
    <property type="evidence" value="ECO:0007669"/>
    <property type="project" value="InterPro"/>
</dbReference>
<dbReference type="GO" id="GO:0046872">
    <property type="term" value="F:metal ion binding"/>
    <property type="evidence" value="ECO:0007669"/>
    <property type="project" value="UniProtKB-KW"/>
</dbReference>
<evidence type="ECO:0000313" key="19">
    <source>
        <dbReference type="Proteomes" id="UP000637578"/>
    </source>
</evidence>
<comment type="cofactor">
    <cofactor evidence="2">
        <name>[4Fe-4S] cluster</name>
        <dbReference type="ChEBI" id="CHEBI:49883"/>
    </cofactor>
</comment>